<keyword evidence="2" id="KW-1185">Reference proteome</keyword>
<reference evidence="1" key="1">
    <citation type="submission" date="2023-07" db="EMBL/GenBank/DDBJ databases">
        <title>Black Yeasts Isolated from many extreme environments.</title>
        <authorList>
            <person name="Coleine C."/>
            <person name="Stajich J.E."/>
            <person name="Selbmann L."/>
        </authorList>
    </citation>
    <scope>NUCLEOTIDE SEQUENCE</scope>
    <source>
        <strain evidence="1">CCFEE 5714</strain>
    </source>
</reference>
<name>A0ACC3N214_9PEZI</name>
<sequence length="430" mass="49763">MSYTYDGLRADEFRLLEPISGLHERDLCFRIRTFRREHAPPYTAVSYTWGDASASQAITINDRDFRVRPNLWACLYYLRIYADPSVSTWKHIWVDAICINQNDTQERSSQVLAMRDIYMRACTVSVWLDLIYDPKKIPWHEEVTTIDNDRWDWVEHLPDLANKAYWTRRWVVQEFLLARQIDYYCSGHRMDELLFRDHVGDVLGEDLHAVRLLDDSLPFNADGHFKATALVAARGPDAFPELARPLQQLLVQHRQANCKEPKDRVFALLGLLPQEDRQILSRFFPDYELSLDDVLITTLSFLRGCSNVTITVDSHDLFEGLGVKPGYDRARLLRYSDIWDIQNIAEHGRGISLTSSDLDDHVRLEPSLRTSNQYPYEVCDEEFQAWMSAIERPMMTRSTGRRVWLGRAVVLALAAGVLGGGVLWLIRALL</sequence>
<protein>
    <submittedName>
        <fullName evidence="1">Uncharacterized protein</fullName>
    </submittedName>
</protein>
<proteinExistence type="predicted"/>
<gene>
    <name evidence="1" type="ORF">LTR37_011416</name>
</gene>
<dbReference type="EMBL" id="JAUTXU010000100">
    <property type="protein sequence ID" value="KAK3708521.1"/>
    <property type="molecule type" value="Genomic_DNA"/>
</dbReference>
<organism evidence="1 2">
    <name type="scientific">Vermiconidia calcicola</name>
    <dbReference type="NCBI Taxonomy" id="1690605"/>
    <lineage>
        <taxon>Eukaryota</taxon>
        <taxon>Fungi</taxon>
        <taxon>Dikarya</taxon>
        <taxon>Ascomycota</taxon>
        <taxon>Pezizomycotina</taxon>
        <taxon>Dothideomycetes</taxon>
        <taxon>Dothideomycetidae</taxon>
        <taxon>Mycosphaerellales</taxon>
        <taxon>Extremaceae</taxon>
        <taxon>Vermiconidia</taxon>
    </lineage>
</organism>
<evidence type="ECO:0000313" key="1">
    <source>
        <dbReference type="EMBL" id="KAK3708521.1"/>
    </source>
</evidence>
<dbReference type="Proteomes" id="UP001281147">
    <property type="component" value="Unassembled WGS sequence"/>
</dbReference>
<accession>A0ACC3N214</accession>
<comment type="caution">
    <text evidence="1">The sequence shown here is derived from an EMBL/GenBank/DDBJ whole genome shotgun (WGS) entry which is preliminary data.</text>
</comment>
<evidence type="ECO:0000313" key="2">
    <source>
        <dbReference type="Proteomes" id="UP001281147"/>
    </source>
</evidence>